<evidence type="ECO:0000259" key="1">
    <source>
        <dbReference type="Pfam" id="PF20591"/>
    </source>
</evidence>
<gene>
    <name evidence="2" type="ORF">FN960_02955</name>
</gene>
<dbReference type="RefSeq" id="WP_143846871.1">
    <property type="nucleotide sequence ID" value="NZ_VLXZ01000001.1"/>
</dbReference>
<accession>A0A554A4B1</accession>
<reference evidence="2 3" key="1">
    <citation type="submission" date="2019-07" db="EMBL/GenBank/DDBJ databases">
        <authorList>
            <person name="Park Y.J."/>
            <person name="Jeong S.E."/>
            <person name="Jung H.S."/>
        </authorList>
    </citation>
    <scope>NUCLEOTIDE SEQUENCE [LARGE SCALE GENOMIC DNA]</scope>
    <source>
        <strain evidence="3">P16(2019)</strain>
    </source>
</reference>
<name>A0A554A4B1_9BACI</name>
<organism evidence="2 3">
    <name type="scientific">Alkalicoccobacillus porphyridii</name>
    <dbReference type="NCBI Taxonomy" id="2597270"/>
    <lineage>
        <taxon>Bacteria</taxon>
        <taxon>Bacillati</taxon>
        <taxon>Bacillota</taxon>
        <taxon>Bacilli</taxon>
        <taxon>Bacillales</taxon>
        <taxon>Bacillaceae</taxon>
        <taxon>Alkalicoccobacillus</taxon>
    </lineage>
</organism>
<proteinExistence type="predicted"/>
<evidence type="ECO:0000313" key="2">
    <source>
        <dbReference type="EMBL" id="TSB48527.1"/>
    </source>
</evidence>
<dbReference type="SUPFAM" id="SSF53474">
    <property type="entry name" value="alpha/beta-Hydrolases"/>
    <property type="match status" value="1"/>
</dbReference>
<comment type="caution">
    <text evidence="2">The sequence shown here is derived from an EMBL/GenBank/DDBJ whole genome shotgun (WGS) entry which is preliminary data.</text>
</comment>
<dbReference type="InterPro" id="IPR029058">
    <property type="entry name" value="AB_hydrolase_fold"/>
</dbReference>
<sequence length="534" mass="60567">MGQSQLDTDIRNELTALQYENAESGIVFDQESVYEILEHHGVKGISKEDIQIYKSDGTQIKQSIGEHSGFDGAAVHIHNEDASMNDVYFIYRGTEFSTDNLEDVVYDAFGVVGGSSTEQVDDALTFYREVKKEIQEVTDNELTIYGDGHSLGGHLIVSTALIEKEFNDVRGINDAPVHFDQLVRLDPEFGRYANRMSKDGVLHASEEELLSLAQTFYSEESKVITHERMKGEPLYAQTIPNTAYLGRKINYYGDPHAAEFPNLYEAPKPLGIFHNLHPQLMMYDFMYDQTLNHLTHSLGRAGETYTVAEANAFLTSAYHYATIMPMNQKVALGATGITGGSMAFLSNPLFAVKGYEVISSMDQMDLHSMNAFIEAYSRVDRPVLVQYTEPGTGKRIFVNVDKLLQVRDTLKRALEEKGQALKRLKGYTEEEISDLASSHKNRFRVEMSDKEASWRAFLASEGKTYRESDLYKPTGITFRRDFENIDDSVHEPLLDMIEVYQAEFHQLEKLYNSFESNLHELFEVDEELSRQISS</sequence>
<evidence type="ECO:0000313" key="3">
    <source>
        <dbReference type="Proteomes" id="UP000318521"/>
    </source>
</evidence>
<keyword evidence="3" id="KW-1185">Reference proteome</keyword>
<dbReference type="InterPro" id="IPR046742">
    <property type="entry name" value="DUF6792"/>
</dbReference>
<dbReference type="OrthoDB" id="2827266at2"/>
<dbReference type="EMBL" id="VLXZ01000001">
    <property type="protein sequence ID" value="TSB48527.1"/>
    <property type="molecule type" value="Genomic_DNA"/>
</dbReference>
<feature type="domain" description="DUF6792" evidence="1">
    <location>
        <begin position="18"/>
        <end position="235"/>
    </location>
</feature>
<dbReference type="AlphaFoldDB" id="A0A554A4B1"/>
<protein>
    <recommendedName>
        <fullName evidence="1">DUF6792 domain-containing protein</fullName>
    </recommendedName>
</protein>
<dbReference type="Pfam" id="PF20591">
    <property type="entry name" value="DUF6792"/>
    <property type="match status" value="1"/>
</dbReference>
<dbReference type="Proteomes" id="UP000318521">
    <property type="component" value="Unassembled WGS sequence"/>
</dbReference>